<dbReference type="InterPro" id="IPR007492">
    <property type="entry name" value="LytTR_DNA-bd_dom"/>
</dbReference>
<dbReference type="InterPro" id="IPR046947">
    <property type="entry name" value="LytR-like"/>
</dbReference>
<evidence type="ECO:0000259" key="3">
    <source>
        <dbReference type="PROSITE" id="PS50930"/>
    </source>
</evidence>
<dbReference type="eggNOG" id="COG3279">
    <property type="taxonomic scope" value="Bacteria"/>
</dbReference>
<dbReference type="HOGENOM" id="CLU_076348_1_0_10"/>
<feature type="transmembrane region" description="Helical" evidence="2">
    <location>
        <begin position="91"/>
        <end position="114"/>
    </location>
</feature>
<dbReference type="AlphaFoldDB" id="I0K9G4"/>
<keyword evidence="2" id="KW-0472">Membrane</keyword>
<feature type="transmembrane region" description="Helical" evidence="2">
    <location>
        <begin position="52"/>
        <end position="79"/>
    </location>
</feature>
<keyword evidence="5" id="KW-1185">Reference proteome</keyword>
<name>I0K9G4_9BACT</name>
<dbReference type="KEGG" id="fae:FAES_2758"/>
<sequence>MRQSVRAFLNRPLSEDFSFRHQARLSAQAAGYVFIFLFLFMGGYRGQYPRWLLLGTLAVSCGLTSLLANVAVPALFPAYYDEERWTVKRHIGHVLLVLLFVALGNQAILGLFGLDAPPFLMMYLIVTAIGFFPVSLGIMLAERRRLKRNLEQAQQLNRQLDQLHNVPTTAAPTTEPTLPRSISLTSESGKDRLNLLPNQLIYVESVGNYVEVHWLNFMFPQKTVLRSTLKDVEAALANQPQFFRCHRAFIVNLRAVRHTTGNARGYQLTMSGSNREIPVSRSYVPAFDARVAGEV</sequence>
<accession>I0K9G4</accession>
<dbReference type="Gene3D" id="2.40.50.1020">
    <property type="entry name" value="LytTr DNA-binding domain"/>
    <property type="match status" value="1"/>
</dbReference>
<dbReference type="PROSITE" id="PS50930">
    <property type="entry name" value="HTH_LYTTR"/>
    <property type="match status" value="1"/>
</dbReference>
<feature type="transmembrane region" description="Helical" evidence="2">
    <location>
        <begin position="120"/>
        <end position="141"/>
    </location>
</feature>
<feature type="domain" description="HTH LytTR-type" evidence="3">
    <location>
        <begin position="184"/>
        <end position="293"/>
    </location>
</feature>
<dbReference type="GO" id="GO:0000156">
    <property type="term" value="F:phosphorelay response regulator activity"/>
    <property type="evidence" value="ECO:0007669"/>
    <property type="project" value="InterPro"/>
</dbReference>
<dbReference type="Proteomes" id="UP000011058">
    <property type="component" value="Chromosome"/>
</dbReference>
<proteinExistence type="predicted"/>
<evidence type="ECO:0000313" key="5">
    <source>
        <dbReference type="Proteomes" id="UP000011058"/>
    </source>
</evidence>
<dbReference type="PATRIC" id="fig|1166018.3.peg.4530"/>
<dbReference type="PANTHER" id="PTHR37299:SF1">
    <property type="entry name" value="STAGE 0 SPORULATION PROTEIN A HOMOLOG"/>
    <property type="match status" value="1"/>
</dbReference>
<evidence type="ECO:0000256" key="2">
    <source>
        <dbReference type="SAM" id="Phobius"/>
    </source>
</evidence>
<feature type="transmembrane region" description="Helical" evidence="2">
    <location>
        <begin position="29"/>
        <end position="46"/>
    </location>
</feature>
<dbReference type="PANTHER" id="PTHR37299">
    <property type="entry name" value="TRANSCRIPTIONAL REGULATOR-RELATED"/>
    <property type="match status" value="1"/>
</dbReference>
<protein>
    <recommendedName>
        <fullName evidence="3">HTH LytTR-type domain-containing protein</fullName>
    </recommendedName>
</protein>
<dbReference type="RefSeq" id="WP_015331866.1">
    <property type="nucleotide sequence ID" value="NC_020054.1"/>
</dbReference>
<dbReference type="OrthoDB" id="1118393at2"/>
<reference evidence="4 5" key="1">
    <citation type="journal article" date="2012" name="J. Bacteriol.">
        <title>Genome Sequence of Fibrella aestuarina BUZ 2T, a Filamentous Marine Bacterium.</title>
        <authorList>
            <person name="Filippini M."/>
            <person name="Qi W."/>
            <person name="Blom J."/>
            <person name="Goesmann A."/>
            <person name="Smits T.H."/>
            <person name="Bagheri H.C."/>
        </authorList>
    </citation>
    <scope>NUCLEOTIDE SEQUENCE [LARGE SCALE GENOMIC DNA]</scope>
    <source>
        <strain evidence="5">BUZ 2T</strain>
    </source>
</reference>
<keyword evidence="2" id="KW-1133">Transmembrane helix</keyword>
<evidence type="ECO:0000256" key="1">
    <source>
        <dbReference type="SAM" id="Coils"/>
    </source>
</evidence>
<dbReference type="STRING" id="1166018.FAES_2758"/>
<dbReference type="GO" id="GO:0003677">
    <property type="term" value="F:DNA binding"/>
    <property type="evidence" value="ECO:0007669"/>
    <property type="project" value="InterPro"/>
</dbReference>
<feature type="coiled-coil region" evidence="1">
    <location>
        <begin position="136"/>
        <end position="166"/>
    </location>
</feature>
<keyword evidence="2" id="KW-0812">Transmembrane</keyword>
<evidence type="ECO:0000313" key="4">
    <source>
        <dbReference type="EMBL" id="CCH00767.1"/>
    </source>
</evidence>
<dbReference type="SMART" id="SM00850">
    <property type="entry name" value="LytTR"/>
    <property type="match status" value="1"/>
</dbReference>
<dbReference type="Pfam" id="PF04397">
    <property type="entry name" value="LytTR"/>
    <property type="match status" value="1"/>
</dbReference>
<dbReference type="EMBL" id="HE796683">
    <property type="protein sequence ID" value="CCH00767.1"/>
    <property type="molecule type" value="Genomic_DNA"/>
</dbReference>
<keyword evidence="1" id="KW-0175">Coiled coil</keyword>
<gene>
    <name evidence="4" type="ORF">FAES_2758</name>
</gene>
<organism evidence="4 5">
    <name type="scientific">Fibrella aestuarina BUZ 2</name>
    <dbReference type="NCBI Taxonomy" id="1166018"/>
    <lineage>
        <taxon>Bacteria</taxon>
        <taxon>Pseudomonadati</taxon>
        <taxon>Bacteroidota</taxon>
        <taxon>Cytophagia</taxon>
        <taxon>Cytophagales</taxon>
        <taxon>Spirosomataceae</taxon>
        <taxon>Fibrella</taxon>
    </lineage>
</organism>